<dbReference type="OrthoDB" id="9812770at2"/>
<comment type="caution">
    <text evidence="5">The sequence shown here is derived from an EMBL/GenBank/DDBJ whole genome shotgun (WGS) entry which is preliminary data.</text>
</comment>
<dbReference type="AlphaFoldDB" id="A0A1C3E9W9"/>
<dbReference type="Gene3D" id="2.10.70.20">
    <property type="entry name" value="gspk-gspi-gspj complex like domains"/>
    <property type="match status" value="1"/>
</dbReference>
<evidence type="ECO:0000256" key="1">
    <source>
        <dbReference type="ARBA" id="ARBA00011084"/>
    </source>
</evidence>
<sequence length="318" mass="33918">MISRRSCSRRTIGQRASRQGFNLLEVLLAAALTAVLVMIISQALNTYYRSTVTSRVELERSRLVRAIQRQIASDIRNVTFAFQKEASASSTVSSSTSTSTSTSSTTGTSSTSGTGTSGTSSGSSSSTTTDETTTTTISVVGADDQLAAGSAGVVGDIANLKLHVSLPRMETQIFSDAEYYAATTSSDLRQICYYWMAGGSLDNQTGETSQSGLARYEADRLEATFAETSGKALAMPKILAPEIASVSFRYFDGLTWLESWDSPTMQALPRAIEVTLQFVPAENRLGTIFNTGVSPMSNQATFVIAVPLADPKPPEETL</sequence>
<dbReference type="InterPro" id="IPR012902">
    <property type="entry name" value="N_methyl_site"/>
</dbReference>
<proteinExistence type="inferred from homology"/>
<dbReference type="GO" id="GO:0015628">
    <property type="term" value="P:protein secretion by the type II secretion system"/>
    <property type="evidence" value="ECO:0007669"/>
    <property type="project" value="InterPro"/>
</dbReference>
<gene>
    <name evidence="5" type="ORF">A6X21_06730</name>
</gene>
<feature type="region of interest" description="Disordered" evidence="3">
    <location>
        <begin position="91"/>
        <end position="132"/>
    </location>
</feature>
<dbReference type="Proteomes" id="UP000094828">
    <property type="component" value="Unassembled WGS sequence"/>
</dbReference>
<keyword evidence="4" id="KW-0812">Transmembrane</keyword>
<dbReference type="InterPro" id="IPR010055">
    <property type="entry name" value="T2SS_protein-GspJ"/>
</dbReference>
<evidence type="ECO:0000256" key="4">
    <source>
        <dbReference type="SAM" id="Phobius"/>
    </source>
</evidence>
<protein>
    <recommendedName>
        <fullName evidence="2">Type II secretion system protein J</fullName>
    </recommendedName>
</protein>
<name>A0A1C3E9W9_9PLAN</name>
<dbReference type="RefSeq" id="WP_068848969.1">
    <property type="nucleotide sequence ID" value="NZ_LYDR01000116.1"/>
</dbReference>
<dbReference type="STRING" id="1841610.A6X21_06730"/>
<keyword evidence="4" id="KW-1133">Transmembrane helix</keyword>
<keyword evidence="6" id="KW-1185">Reference proteome</keyword>
<evidence type="ECO:0000256" key="3">
    <source>
        <dbReference type="SAM" id="MobiDB-lite"/>
    </source>
</evidence>
<dbReference type="Pfam" id="PF11612">
    <property type="entry name" value="T2SSJ"/>
    <property type="match status" value="1"/>
</dbReference>
<dbReference type="GO" id="GO:0015627">
    <property type="term" value="C:type II protein secretion system complex"/>
    <property type="evidence" value="ECO:0007669"/>
    <property type="project" value="InterPro"/>
</dbReference>
<comment type="similarity">
    <text evidence="1">Belongs to the GSP J family.</text>
</comment>
<evidence type="ECO:0000256" key="2">
    <source>
        <dbReference type="ARBA" id="ARBA00021539"/>
    </source>
</evidence>
<reference evidence="5 6" key="1">
    <citation type="submission" date="2016-05" db="EMBL/GenBank/DDBJ databases">
        <title>Genomic and physiological characterization of Planctopirus sp. isolated from fresh water lake.</title>
        <authorList>
            <person name="Subhash Y."/>
            <person name="Ramana C."/>
        </authorList>
    </citation>
    <scope>NUCLEOTIDE SEQUENCE [LARGE SCALE GENOMIC DNA]</scope>
    <source>
        <strain evidence="5 6">JC280</strain>
    </source>
</reference>
<keyword evidence="4" id="KW-0472">Membrane</keyword>
<dbReference type="NCBIfam" id="TIGR02532">
    <property type="entry name" value="IV_pilin_GFxxxE"/>
    <property type="match status" value="1"/>
</dbReference>
<dbReference type="InterPro" id="IPR045584">
    <property type="entry name" value="Pilin-like"/>
</dbReference>
<organism evidence="5 6">
    <name type="scientific">Planctopirus hydrillae</name>
    <dbReference type="NCBI Taxonomy" id="1841610"/>
    <lineage>
        <taxon>Bacteria</taxon>
        <taxon>Pseudomonadati</taxon>
        <taxon>Planctomycetota</taxon>
        <taxon>Planctomycetia</taxon>
        <taxon>Planctomycetales</taxon>
        <taxon>Planctomycetaceae</taxon>
        <taxon>Planctopirus</taxon>
    </lineage>
</organism>
<evidence type="ECO:0000313" key="5">
    <source>
        <dbReference type="EMBL" id="ODA30028.1"/>
    </source>
</evidence>
<evidence type="ECO:0000313" key="6">
    <source>
        <dbReference type="Proteomes" id="UP000094828"/>
    </source>
</evidence>
<dbReference type="SUPFAM" id="SSF54523">
    <property type="entry name" value="Pili subunits"/>
    <property type="match status" value="1"/>
</dbReference>
<dbReference type="EMBL" id="LYDR01000116">
    <property type="protein sequence ID" value="ODA30028.1"/>
    <property type="molecule type" value="Genomic_DNA"/>
</dbReference>
<feature type="transmembrane region" description="Helical" evidence="4">
    <location>
        <begin position="21"/>
        <end position="44"/>
    </location>
</feature>
<accession>A0A1C3E9W9</accession>